<sequence>MSDCAKFREDFTLFRADFAYYYLSTCYILNFLILYSLRIISSEASLAFPFFQLGDVNIAVVFAWILYIIIVSVNFTLHFFFETFTIDQNILSPYIFARSEVYSTARTYISLFLGVSFIIYFDEKVYGLVVLNAMLVINMGYYIVRQPYFKQYMNIISITSFCLFIAIGSAEIVAHSSDSFLASTLLASNRVSVDSIDLSNFSIDLSNYRTSNNSEVTTDLPSTHLFLSRIDSISTSLSDLPDCSTIFVPESVSTFLSSSSFRSDSAFSVENNNLYPTNYDNINNNNSDTLEVVSPVIVSPKASSYSSSSTSNSDASTLIETVSCLISVALILYYFRVLYIRKLAHELILRFIAGESPLATALPPHEDPVCEAEEKWKQGEIQRRRLEVIQRIQEKKDEFLRQQRLHGHETDGNDDPRDAYGHESGIISRGSRKDPRLGPDGDGHPGTQSHSQKVSSSPMPNEGDKSSSQNPYDHSKTKTPSSVSSISVHPAIINDREHTSMSLSKAVKKMESVLVASSSTVQEHIFGSLPTTTPDGGTGGTDAKGKVILINSRLSVPTHQASHEGDTDEPSRSSSMVGSGSSMVGSGSPSSGFRSCETGELSRSSNQTLSRERERTSTKVIKPHQAPRGDSGHHISRKTSGMASRDARETVDEERHDPHGYGSQQPFSTSSHGHYHKTAPQHSSMNPPIHYVPSEAKAHGWTGELSRSSNQTLSRERERTSTKVIKPHQAPRGDSGHHISRKTSGMASRDARETVDEERHDPHGYGSQQPFSTSSHGHYHKTAPQHSSMNPPIHYVPSEAKAGSSNWHRESLGALYTNSVAQSVMSSFKNTLELVDSDVDMIDHSHASQHAGTASLERNGSGSSSSMYSSSDSSSGSAESLHSADTDPAHILQDVSVSKSVQSPTSGATLPETSAEQSREVVLSIPSSIRSESRLSHRVAPISTSSSSLHLLSSSGSHQHSDIQHKYRQILRNTIPLVQRGEIESYVGADVKKEHQGGDIMIDHHHDTAQPNPHHAGPAAKGTKSITPSHSPSHNEDVCITLPQSSPRVESRSQAFPIPNGHEDIVPGRGYQPQVEFVVSAIQWLRRLNNQRCTEGTLWNEKVQNAEGADSSAPIHVGGTATASMMAPVQTFQKDLTVSEGRRYMPLLRKFPFLYFLSLNFDIIKPSEFVDFLQRNGGLLSAIHPSTFNLIFRYILGGELMLHREMGVRSLGKMEEELSCTMDCQGCQISTNNTSTNNTNNMGTFSSTLQTGGSSAYGSSALSGSNINAFVHDYPSEIPVPYSFSLKPSLIDTSAHRSMFELTKASTFTNINNIFPLQASIPLFINRSQYSLCPPTQVSSNPADPVVTGDPNDLPKPSSMLSSNNIHPSSMHSLNPQYIPSLLPLPTPSFFISLFLLKCYFSAHIQNSSDTADILYASALTMNTLLSLGSVSKALELAIDVSHGIKGSSQRIRFAILAWKNAFQKIVDYRNLHYTHSEDPNNPDEAHDNIDEALHDAEQADGTTGGDRTSMASTNHFQNRFSTTGYRSFAPSKGSQLVLSHRGPASTVFSPSSQTEVSLSSTYDLFNSQFINLCDKVTGLEVKFTHKLLGMRNVGDISNTLLINSEIATIRADLVKSVRKQIEGEDQVHELVRIEQLIDRHLHNATLEEMTRIKYKNILLMREGVNIGLSINPVVPDAPHTNTISYMSNPTDEATVSHSSLQHHQTFIQHSHRSSSSVATSTVNSLVSSVSSSTPSMMFGETFSKLERGDRVAYSLFSREKTCIFLMGFICLLIYFIVAIAVIRYLHSKEVVVEVGDNLIMAEMSLVRFIASVHALSLSYTGMFHSTGVCGDGVNTIYCDPYQTPDLSSSSSSSASGTESTSSLFLNDSYNINSNKSFASSRNVRWTHQDEKEDMIRMNTKILNSSLEEMEEVLMHFMTSDYSGDDNNYDNNSSDSASDSSSEAMNDRLNRHEYMTELIDRFASTISVLEELTSDTTSTESNSFGFPVPTDPRKIQEEILLYASEFQYFSHHINSSITNYYSILCNDDIPNIEFCSFDIFLDEILPMIVYSSNVDSSDSTDDSDPYLLSDPTSIEMLSFISLASKISTIAINIVGMAQGWDEILLSQPTLQLQYSKGFGASYDILNSIDMKSLFSLSLPNLLQYLSSLSSVVRDSISENKFAARIKYTIFSLFYFVLGMFILHTSVVSLVLKRSALFQLTLCNLTLRTSIHPNQPPTMVKSPFHMPLDNKSIDKGTKDSKSPAQLYYYPSNTSLSKDLSSSSISIDAKESDNTVKTSPYRDGTTSIRHSHRHFHRISRYRSVSSRRGGRGLQSRTNSIDSTLSSSGSSKKVLKFLSDPKKKMICLYLFFLIFISLILLFLTFYTLSFQHLLSYDSVNSLISSRDTVEYVNDMINKTTMKTLLFDLTGEANYLLDISSSIHLLQLLMSDSTIDPRFFSYFLENSEKRRTFEMFTFVSLDLSNSCYENTFSVEHPTLDNFYYTASIPYLNDEDDFERPYPFTSSTEDYDKICWNEDEESGETTVGDRILTAISTMIDDVSTNIQMELNESMRLKLISSSADIVAEQMQERFKYLFLSAAYGAVFLIRNGFEGVALESSGLVALHKHKFLFNQSLYQAAHRIARGVFLGTSSSVSRAKKGIIFDNILLDYQNDNLLFQSDHPYFPEPTGMMYDGPYPVFHDVDSIPFDEDEVSASILMHKTSLFTLIDDLVDEMREYERLSPTVVSMSATDIPNMISIDDRYNLLVEHIPNIIQCIMDLQAYLEELHSDISDVVLDTDYKLTRKSVKFSGQAITYESLFTIMCLVINMCFVVVNASAMQKSASAMAKNERKKLDDTLPTLAFSRLMVKPGDTSNTSDLMLLTLESMDRHFLSFNSFIHNLGLGNSSLNSFMRVPFFSEKCNILQKEYDSDYHKFSADCHYDASYRSSTSNSSILSKYNNNNFSDSFQMISSKTQETSSSGNIPHLGISHKISSDQDILNYYKANSSSNINNNVKANSAKSKTFSHSDLRLLHPSSSSYPSTYPTSLKKRSIQKNRQLLYMNNTSSSSSSSSSLHINHSNSDGTNSYSDGTNSYSDGTDSYSDGDQKDRTITSVYTMTEEDEDIPLTEPADYTECLICSHGIPIIEISKGYDLSSLDNDFCEDSMSADMFSSPVSTAIERIIGSIGNGSKMTLFDSNDYFSYDIFQYHFLPLWQDSLFVGEGMEMSNHQMFTAVNLLIENVEIHLYVCLCLKESVFLNPKSVGQKKISQIVEGNTGK</sequence>
<evidence type="ECO:0000256" key="2">
    <source>
        <dbReference type="SAM" id="Phobius"/>
    </source>
</evidence>
<feature type="compositionally biased region" description="Basic and acidic residues" evidence="1">
    <location>
        <begin position="645"/>
        <end position="659"/>
    </location>
</feature>
<feature type="compositionally biased region" description="Low complexity" evidence="1">
    <location>
        <begin position="572"/>
        <end position="592"/>
    </location>
</feature>
<name>A0ABQ5K652_9EUKA</name>
<feature type="compositionally biased region" description="Polar residues" evidence="1">
    <location>
        <begin position="662"/>
        <end position="672"/>
    </location>
</feature>
<feature type="transmembrane region" description="Helical" evidence="2">
    <location>
        <begin position="101"/>
        <end position="120"/>
    </location>
</feature>
<feature type="compositionally biased region" description="Low complexity" evidence="1">
    <location>
        <begin position="1929"/>
        <end position="1942"/>
    </location>
</feature>
<feature type="compositionally biased region" description="Polar residues" evidence="1">
    <location>
        <begin position="3030"/>
        <end position="3040"/>
    </location>
</feature>
<comment type="caution">
    <text evidence="3">The sequence shown here is derived from an EMBL/GenBank/DDBJ whole genome shotgun (WGS) entry which is preliminary data.</text>
</comment>
<feature type="compositionally biased region" description="Basic and acidic residues" evidence="1">
    <location>
        <begin position="431"/>
        <end position="443"/>
    </location>
</feature>
<feature type="region of interest" description="Disordered" evidence="1">
    <location>
        <begin position="2299"/>
        <end position="2325"/>
    </location>
</feature>
<keyword evidence="2" id="KW-0472">Membrane</keyword>
<feature type="compositionally biased region" description="Low complexity" evidence="1">
    <location>
        <begin position="3069"/>
        <end position="3079"/>
    </location>
</feature>
<reference evidence="3" key="1">
    <citation type="submission" date="2022-03" db="EMBL/GenBank/DDBJ databases">
        <title>Draft genome sequence of Aduncisulcus paluster, a free-living microaerophilic Fornicata.</title>
        <authorList>
            <person name="Yuyama I."/>
            <person name="Kume K."/>
            <person name="Tamura T."/>
            <person name="Inagaki Y."/>
            <person name="Hashimoto T."/>
        </authorList>
    </citation>
    <scope>NUCLEOTIDE SEQUENCE</scope>
    <source>
        <strain evidence="3">NY0171</strain>
    </source>
</reference>
<organism evidence="3 4">
    <name type="scientific">Aduncisulcus paluster</name>
    <dbReference type="NCBI Taxonomy" id="2918883"/>
    <lineage>
        <taxon>Eukaryota</taxon>
        <taxon>Metamonada</taxon>
        <taxon>Carpediemonas-like organisms</taxon>
        <taxon>Aduncisulcus</taxon>
    </lineage>
</organism>
<gene>
    <name evidence="3" type="ORF">ADUPG1_012989</name>
</gene>
<feature type="region of interest" description="Disordered" evidence="1">
    <location>
        <begin position="847"/>
        <end position="884"/>
    </location>
</feature>
<feature type="transmembrane region" description="Helical" evidence="2">
    <location>
        <begin position="155"/>
        <end position="174"/>
    </location>
</feature>
<evidence type="ECO:0000256" key="1">
    <source>
        <dbReference type="SAM" id="MobiDB-lite"/>
    </source>
</evidence>
<accession>A0ABQ5K652</accession>
<feature type="compositionally biased region" description="Basic and acidic residues" evidence="1">
    <location>
        <begin position="749"/>
        <end position="763"/>
    </location>
</feature>
<feature type="region of interest" description="Disordered" evidence="1">
    <location>
        <begin position="400"/>
        <end position="487"/>
    </location>
</feature>
<dbReference type="EMBL" id="BQXS01012577">
    <property type="protein sequence ID" value="GKT25278.1"/>
    <property type="molecule type" value="Genomic_DNA"/>
</dbReference>
<feature type="compositionally biased region" description="Polar residues" evidence="1">
    <location>
        <begin position="3050"/>
        <end position="3068"/>
    </location>
</feature>
<feature type="transmembrane region" description="Helical" evidence="2">
    <location>
        <begin position="2167"/>
        <end position="2191"/>
    </location>
</feature>
<keyword evidence="2" id="KW-1133">Transmembrane helix</keyword>
<feature type="region of interest" description="Disordered" evidence="1">
    <location>
        <begin position="556"/>
        <end position="802"/>
    </location>
</feature>
<feature type="compositionally biased region" description="Polar residues" evidence="1">
    <location>
        <begin position="446"/>
        <end position="459"/>
    </location>
</feature>
<feature type="transmembrane region" description="Helical" evidence="2">
    <location>
        <begin position="2343"/>
        <end position="2365"/>
    </location>
</feature>
<feature type="region of interest" description="Disordered" evidence="1">
    <location>
        <begin position="897"/>
        <end position="919"/>
    </location>
</feature>
<feature type="compositionally biased region" description="Polar residues" evidence="1">
    <location>
        <begin position="766"/>
        <end position="776"/>
    </location>
</feature>
<keyword evidence="4" id="KW-1185">Reference proteome</keyword>
<feature type="transmembrane region" description="Helical" evidence="2">
    <location>
        <begin position="125"/>
        <end position="143"/>
    </location>
</feature>
<feature type="compositionally biased region" description="Basic and acidic residues" evidence="1">
    <location>
        <begin position="400"/>
        <end position="421"/>
    </location>
</feature>
<feature type="transmembrane region" description="Helical" evidence="2">
    <location>
        <begin position="58"/>
        <end position="81"/>
    </location>
</feature>
<evidence type="ECO:0000313" key="4">
    <source>
        <dbReference type="Proteomes" id="UP001057375"/>
    </source>
</evidence>
<dbReference type="Proteomes" id="UP001057375">
    <property type="component" value="Unassembled WGS sequence"/>
</dbReference>
<feature type="region of interest" description="Disordered" evidence="1">
    <location>
        <begin position="3005"/>
        <end position="3085"/>
    </location>
</feature>
<feature type="compositionally biased region" description="Polar residues" evidence="1">
    <location>
        <begin position="897"/>
        <end position="916"/>
    </location>
</feature>
<feature type="compositionally biased region" description="Polar residues" evidence="1">
    <location>
        <begin position="466"/>
        <end position="487"/>
    </location>
</feature>
<feature type="transmembrane region" description="Helical" evidence="2">
    <location>
        <begin position="1806"/>
        <end position="1825"/>
    </location>
</feature>
<feature type="transmembrane region" description="Helical" evidence="2">
    <location>
        <begin position="20"/>
        <end position="37"/>
    </location>
</feature>
<feature type="compositionally biased region" description="Basic and acidic residues" evidence="1">
    <location>
        <begin position="561"/>
        <end position="571"/>
    </location>
</feature>
<feature type="compositionally biased region" description="Polar residues" evidence="1">
    <location>
        <begin position="848"/>
        <end position="858"/>
    </location>
</feature>
<proteinExistence type="predicted"/>
<keyword evidence="2" id="KW-0812">Transmembrane</keyword>
<evidence type="ECO:0000313" key="3">
    <source>
        <dbReference type="EMBL" id="GKT25278.1"/>
    </source>
</evidence>
<feature type="compositionally biased region" description="Low complexity" evidence="1">
    <location>
        <begin position="860"/>
        <end position="881"/>
    </location>
</feature>
<feature type="compositionally biased region" description="Low complexity" evidence="1">
    <location>
        <begin position="3010"/>
        <end position="3022"/>
    </location>
</feature>
<feature type="region of interest" description="Disordered" evidence="1">
    <location>
        <begin position="1007"/>
        <end position="1036"/>
    </location>
</feature>
<protein>
    <submittedName>
        <fullName evidence="3">Uncharacterized protein</fullName>
    </submittedName>
</protein>
<feature type="transmembrane region" description="Helical" evidence="2">
    <location>
        <begin position="1764"/>
        <end position="1786"/>
    </location>
</feature>
<feature type="region of interest" description="Disordered" evidence="1">
    <location>
        <begin position="1925"/>
        <end position="1944"/>
    </location>
</feature>